<dbReference type="EMBL" id="CP108188">
    <property type="protein sequence ID" value="WTR70445.1"/>
    <property type="molecule type" value="Genomic_DNA"/>
</dbReference>
<sequence length="227" mass="24350">MISEPEFEGGTTFETAEVLTEEQGPRPPRARRPWLWALGGAVAASAVWGGGLYAYEQRKEPGPDLGGYVTVAEQELCKLAKLRALGGILGERNVDGYGALLDEAAISESSCSAAFGPQDAGQTVDVTYTLHKTIDPEHEFEARARQSGVLRKIDGIGEQAWFDDSGGQGGTLWILDGQAELHLQMFWQIAYDESGNPVEGAAEQPDLSGIDVPMSQDALALMAALRK</sequence>
<evidence type="ECO:0000313" key="3">
    <source>
        <dbReference type="Proteomes" id="UP001622594"/>
    </source>
</evidence>
<dbReference type="RefSeq" id="WP_327164003.1">
    <property type="nucleotide sequence ID" value="NZ_CP108062.1"/>
</dbReference>
<gene>
    <name evidence="2" type="ORF">OG814_14750</name>
</gene>
<evidence type="ECO:0000256" key="1">
    <source>
        <dbReference type="SAM" id="MobiDB-lite"/>
    </source>
</evidence>
<feature type="region of interest" description="Disordered" evidence="1">
    <location>
        <begin position="1"/>
        <end position="29"/>
    </location>
</feature>
<dbReference type="Proteomes" id="UP001622594">
    <property type="component" value="Chromosome"/>
</dbReference>
<reference evidence="2 3" key="1">
    <citation type="submission" date="2022-10" db="EMBL/GenBank/DDBJ databases">
        <title>The complete genomes of actinobacterial strains from the NBC collection.</title>
        <authorList>
            <person name="Joergensen T.S."/>
            <person name="Alvarez Arevalo M."/>
            <person name="Sterndorff E.B."/>
            <person name="Faurdal D."/>
            <person name="Vuksanovic O."/>
            <person name="Mourched A.-S."/>
            <person name="Charusanti P."/>
            <person name="Shaw S."/>
            <person name="Blin K."/>
            <person name="Weber T."/>
        </authorList>
    </citation>
    <scope>NUCLEOTIDE SEQUENCE [LARGE SCALE GENOMIC DNA]</scope>
    <source>
        <strain evidence="2 3">NBC_00123</strain>
    </source>
</reference>
<protein>
    <submittedName>
        <fullName evidence="2">Uncharacterized protein</fullName>
    </submittedName>
</protein>
<proteinExistence type="predicted"/>
<keyword evidence="3" id="KW-1185">Reference proteome</keyword>
<evidence type="ECO:0000313" key="2">
    <source>
        <dbReference type="EMBL" id="WTR70445.1"/>
    </source>
</evidence>
<organism evidence="2 3">
    <name type="scientific">Streptomyces zaomyceticus</name>
    <dbReference type="NCBI Taxonomy" id="68286"/>
    <lineage>
        <taxon>Bacteria</taxon>
        <taxon>Bacillati</taxon>
        <taxon>Actinomycetota</taxon>
        <taxon>Actinomycetes</taxon>
        <taxon>Kitasatosporales</taxon>
        <taxon>Streptomycetaceae</taxon>
        <taxon>Streptomyces</taxon>
    </lineage>
</organism>
<name>A0ABZ1L8Z3_9ACTN</name>
<accession>A0ABZ1L8Z3</accession>